<evidence type="ECO:0000259" key="1">
    <source>
        <dbReference type="Pfam" id="PF24764"/>
    </source>
</evidence>
<feature type="domain" description="Integrase core" evidence="1">
    <location>
        <begin position="218"/>
        <end position="301"/>
    </location>
</feature>
<dbReference type="Pfam" id="PF24764">
    <property type="entry name" value="rva_4"/>
    <property type="match status" value="1"/>
</dbReference>
<reference evidence="2" key="2">
    <citation type="submission" date="2025-09" db="UniProtKB">
        <authorList>
            <consortium name="Ensembl"/>
        </authorList>
    </citation>
    <scope>IDENTIFICATION</scope>
</reference>
<keyword evidence="3" id="KW-1185">Reference proteome</keyword>
<name>A0A9J7YV53_CYPCA</name>
<dbReference type="OMA" id="RQELYLF"/>
<dbReference type="GeneTree" id="ENSGT00940000164996"/>
<reference evidence="2" key="1">
    <citation type="submission" date="2025-08" db="UniProtKB">
        <authorList>
            <consortium name="Ensembl"/>
        </authorList>
    </citation>
    <scope>IDENTIFICATION</scope>
</reference>
<dbReference type="AlphaFoldDB" id="A0A9J7YV53"/>
<dbReference type="InterPro" id="IPR058913">
    <property type="entry name" value="Integrase_dom_put"/>
</dbReference>
<dbReference type="Ensembl" id="ENSCCRT00000170744.1">
    <property type="protein sequence ID" value="ENSCCRP00000123912.1"/>
    <property type="gene ID" value="ENSCCRG00000064182.1"/>
</dbReference>
<evidence type="ECO:0000313" key="2">
    <source>
        <dbReference type="Ensembl" id="ENSCCRP00000123912.1"/>
    </source>
</evidence>
<organism evidence="2 3">
    <name type="scientific">Cyprinus carpio carpio</name>
    <dbReference type="NCBI Taxonomy" id="630221"/>
    <lineage>
        <taxon>Eukaryota</taxon>
        <taxon>Metazoa</taxon>
        <taxon>Chordata</taxon>
        <taxon>Craniata</taxon>
        <taxon>Vertebrata</taxon>
        <taxon>Euteleostomi</taxon>
        <taxon>Actinopterygii</taxon>
        <taxon>Neopterygii</taxon>
        <taxon>Teleostei</taxon>
        <taxon>Ostariophysi</taxon>
        <taxon>Cypriniformes</taxon>
        <taxon>Cyprinidae</taxon>
        <taxon>Cyprininae</taxon>
        <taxon>Cyprinus</taxon>
    </lineage>
</organism>
<accession>A0A9J7YV53</accession>
<dbReference type="PANTHER" id="PTHR46791:SF11">
    <property type="entry name" value="INTEGRASE CATALYTIC DOMAIN-CONTAINING PROTEIN"/>
    <property type="match status" value="1"/>
</dbReference>
<sequence>MLTRHSLYLQEQVQEDILQHMLTKFSLIFRNETLDLDYLLDTQELDLAFTASNHVNIPEALITGLQELIIIIHVNVSSEETSANASDIVTCTWRNIVHPRLDIRMDDLEELLHTALPVNIIVRSIKIRMPHAGYRLMKGELLASGHWMQWHRMKASMRRVNGAGILARMVQLGFIARRIFTIFSLTLTMHVHIYSKSYFFSLHNDTFFFCCCFFFFLRIELLWCDVWSAVTSKYYEILHAMVEDGVLDLSNELRLFCVHYTILPWLKSDLKCFIRRWNNHPIRTEGNLSPNQLWCIGMLQTPVVEPDIIEQLCQQQTSDTPLEDGVVVPEIQCPLSEQSLAILQGLIDPLTSSLNDRELYVQSLDIIQRLCFI</sequence>
<evidence type="ECO:0000313" key="3">
    <source>
        <dbReference type="Proteomes" id="UP001108240"/>
    </source>
</evidence>
<proteinExistence type="predicted"/>
<dbReference type="PANTHER" id="PTHR46791">
    <property type="entry name" value="EXPRESSED PROTEIN"/>
    <property type="match status" value="1"/>
</dbReference>
<protein>
    <recommendedName>
        <fullName evidence="1">Integrase core domain-containing protein</fullName>
    </recommendedName>
</protein>
<dbReference type="Proteomes" id="UP001108240">
    <property type="component" value="Unplaced"/>
</dbReference>